<comment type="caution">
    <text evidence="1">The sequence shown here is derived from an EMBL/GenBank/DDBJ whole genome shotgun (WGS) entry which is preliminary data.</text>
</comment>
<dbReference type="InterPro" id="IPR036179">
    <property type="entry name" value="Ig-like_dom_sf"/>
</dbReference>
<evidence type="ECO:0000313" key="1">
    <source>
        <dbReference type="EMBL" id="RXM91303.1"/>
    </source>
</evidence>
<proteinExistence type="predicted"/>
<evidence type="ECO:0000313" key="2">
    <source>
        <dbReference type="Proteomes" id="UP000289886"/>
    </source>
</evidence>
<dbReference type="EMBL" id="SCEB01009295">
    <property type="protein sequence ID" value="RXM91303.1"/>
    <property type="molecule type" value="Genomic_DNA"/>
</dbReference>
<dbReference type="InterPro" id="IPR013783">
    <property type="entry name" value="Ig-like_fold"/>
</dbReference>
<name>A0A444UT05_ACIRT</name>
<accession>A0A444UT05</accession>
<organism evidence="1 2">
    <name type="scientific">Acipenser ruthenus</name>
    <name type="common">Sterlet sturgeon</name>
    <dbReference type="NCBI Taxonomy" id="7906"/>
    <lineage>
        <taxon>Eukaryota</taxon>
        <taxon>Metazoa</taxon>
        <taxon>Chordata</taxon>
        <taxon>Craniata</taxon>
        <taxon>Vertebrata</taxon>
        <taxon>Euteleostomi</taxon>
        <taxon>Actinopterygii</taxon>
        <taxon>Chondrostei</taxon>
        <taxon>Acipenseriformes</taxon>
        <taxon>Acipenseridae</taxon>
        <taxon>Acipenser</taxon>
    </lineage>
</organism>
<reference evidence="1 2" key="1">
    <citation type="submission" date="2019-01" db="EMBL/GenBank/DDBJ databases">
        <title>Draft Genome and Complete Hox-Cluster Characterization of the Sterlet Sturgeon (Acipenser ruthenus).</title>
        <authorList>
            <person name="Wei Q."/>
        </authorList>
    </citation>
    <scope>NUCLEOTIDE SEQUENCE [LARGE SCALE GENOMIC DNA]</scope>
    <source>
        <strain evidence="1">WHYD16114868_AA</strain>
        <tissue evidence="1">Blood</tissue>
    </source>
</reference>
<sequence>MTTKEDSSDLRFCAEADKENKRVELKLSSTKMTDTALYYCTLSPTVTGISYQHSAQTDSTWEWHRVTQLRSGLNRGFTDGSVLEPIAIQSTWLEIYCFRPAMCLIVSWN</sequence>
<gene>
    <name evidence="1" type="ORF">EOD39_21317</name>
</gene>
<evidence type="ECO:0008006" key="3">
    <source>
        <dbReference type="Google" id="ProtNLM"/>
    </source>
</evidence>
<protein>
    <recommendedName>
        <fullName evidence="3">Immunoglobulin V-set domain-containing protein</fullName>
    </recommendedName>
</protein>
<dbReference type="Proteomes" id="UP000289886">
    <property type="component" value="Unassembled WGS sequence"/>
</dbReference>
<keyword evidence="2" id="KW-1185">Reference proteome</keyword>
<dbReference type="Gene3D" id="2.60.40.10">
    <property type="entry name" value="Immunoglobulins"/>
    <property type="match status" value="1"/>
</dbReference>
<dbReference type="SUPFAM" id="SSF48726">
    <property type="entry name" value="Immunoglobulin"/>
    <property type="match status" value="1"/>
</dbReference>
<dbReference type="AlphaFoldDB" id="A0A444UT05"/>